<feature type="domain" description="IMD" evidence="3">
    <location>
        <begin position="1"/>
        <end position="132"/>
    </location>
</feature>
<feature type="compositionally biased region" description="Acidic residues" evidence="2">
    <location>
        <begin position="516"/>
        <end position="532"/>
    </location>
</feature>
<feature type="region of interest" description="Disordered" evidence="2">
    <location>
        <begin position="579"/>
        <end position="678"/>
    </location>
</feature>
<dbReference type="Pfam" id="PF08397">
    <property type="entry name" value="IMD"/>
    <property type="match status" value="1"/>
</dbReference>
<dbReference type="InterPro" id="IPR030127">
    <property type="entry name" value="MTSS1/MTSS2"/>
</dbReference>
<feature type="region of interest" description="Disordered" evidence="2">
    <location>
        <begin position="797"/>
        <end position="824"/>
    </location>
</feature>
<dbReference type="EMBL" id="GEEE01011352">
    <property type="protein sequence ID" value="JAP51873.1"/>
    <property type="molecule type" value="Transcribed_RNA"/>
</dbReference>
<feature type="compositionally biased region" description="Polar residues" evidence="2">
    <location>
        <begin position="389"/>
        <end position="401"/>
    </location>
</feature>
<dbReference type="InterPro" id="IPR013606">
    <property type="entry name" value="I-BAR_dom"/>
</dbReference>
<dbReference type="PROSITE" id="PS51338">
    <property type="entry name" value="IMD"/>
    <property type="match status" value="1"/>
</dbReference>
<feature type="compositionally biased region" description="Low complexity" evidence="2">
    <location>
        <begin position="735"/>
        <end position="744"/>
    </location>
</feature>
<protein>
    <submittedName>
        <fullName evidence="4">Metastasis suppressor protein 1</fullName>
    </submittedName>
</protein>
<gene>
    <name evidence="4" type="primary">MTSS1</name>
    <name evidence="4" type="ORF">TR119952</name>
</gene>
<feature type="compositionally biased region" description="Low complexity" evidence="2">
    <location>
        <begin position="758"/>
        <end position="774"/>
    </location>
</feature>
<dbReference type="SUPFAM" id="SSF103657">
    <property type="entry name" value="BAR/IMD domain-like"/>
    <property type="match status" value="1"/>
</dbReference>
<dbReference type="GO" id="GO:0005543">
    <property type="term" value="F:phospholipid binding"/>
    <property type="evidence" value="ECO:0007669"/>
    <property type="project" value="TreeGrafter"/>
</dbReference>
<feature type="region of interest" description="Disordered" evidence="2">
    <location>
        <begin position="450"/>
        <end position="566"/>
    </location>
</feature>
<name>A0A0X3PJ62_SCHSO</name>
<feature type="region of interest" description="Disordered" evidence="2">
    <location>
        <begin position="864"/>
        <end position="890"/>
    </location>
</feature>
<feature type="coiled-coil region" evidence="1">
    <location>
        <begin position="123"/>
        <end position="150"/>
    </location>
</feature>
<reference evidence="4" key="1">
    <citation type="submission" date="2016-01" db="EMBL/GenBank/DDBJ databases">
        <title>Reference transcriptome for the parasite Schistocephalus solidus: insights into the molecular evolution of parasitism.</title>
        <authorList>
            <person name="Hebert F.O."/>
            <person name="Grambauer S."/>
            <person name="Barber I."/>
            <person name="Landry C.R."/>
            <person name="Aubin-Horth N."/>
        </authorList>
    </citation>
    <scope>NUCLEOTIDE SEQUENCE</scope>
</reference>
<feature type="region of interest" description="Disordered" evidence="2">
    <location>
        <begin position="709"/>
        <end position="778"/>
    </location>
</feature>
<accession>A0A0X3PJ62</accession>
<feature type="compositionally biased region" description="Gly residues" evidence="2">
    <location>
        <begin position="649"/>
        <end position="661"/>
    </location>
</feature>
<evidence type="ECO:0000256" key="2">
    <source>
        <dbReference type="SAM" id="MobiDB-lite"/>
    </source>
</evidence>
<sequence length="1116" mass="117777">MKTTDPVNFTAQLASLKSSLVQWEDFIGKSSKLNASLTTTIQCLAGFLEAFQKISDIAQSSNFGLRDLGMTMTRFCLRQRGVESRLRTFNSQLGDCLIAPLTDRLEEWKRTVNQLDRDTVKELRKARGELQRATAEAEKCKKRLRRKDSSTTMLAFAHEEPSSVDTSCYLPSGASSSVQANFVQQDLLCKQRALESLERNCLKRAVVEERRRFTELTTCLEPVLDAQSHIFNEANPLEEAILAIRTQIRELAALPADPGLLDPPPAADAAAGGLNLKLRPTPLTLAERRVGGRSDNAGSGASVAGMSIATGSAALSYAAACPLLPSDASLRSGGGCGGFKSSQLSLSSTASSAFSGLTGAVIGGGGGGGCVDAAQTTLRTNSALNGSVSTLHSTPVTNTSGPACGRSPPFTPPPPQQGFSGVTSPGDSTGACGDALSLFDAPNADMMSLNSSNSAGFEPNDRFSPNVDGEAVGYNRPADEHAAGDEKERMPNPPVPPRSAKATAPTEEGDGATSEDATEDGDDDEDDDDDGEEAGRRARSVLQRRHTLGPAMERSILYPNQVLPPPVYANFDQLQKAAAQRLGTENRMDDQSTASEAPTATINTSSKPCTPTRKYSQPSPKVSSPGLSLLRNLSINGGTGAGEPTPTGLEGGAMEEGGAGEGLSMSPPPPAAPIVSDSSSCFMQARSRIDAMFASSHATLRGIKSGWRHPVAASPHGDPCAGDSVSAETVSLGNPEPASSSSSLTPPPPPCIDQFAVSASQQQQQSHQQPSIPSGTMTVKRRVAGISRGSMLHLDRHMMASSPGTGPAAGGTPSESQGRFAAGGQPTNDAYCYPGMINAPMTPGPGRRQPSRGFHVADHYGGEMQIRPPRRSSSMSRELPRVGLDPGNMNPYRVLPPGDYSTIARCYPTNSGGGGVHRVSSQPFAGDATASHASPASPACRIATVGPAQASQIAAEAAKRRTTGEPGRSSIKVLTSEPPTTVISRLPQRAPNAQLMRPSVLANKSQRMHNNQHHQQQLPTPQQSNFSYSSGLTVPPPQAFWGVTGGRRTNVADEIESTSRVYLFYIILRKNFCMQHLNVKVPFSEIKLFMTIVFVSCACHLSRTAVGNSPNDSFVF</sequence>
<dbReference type="AlphaFoldDB" id="A0A0X3PJ62"/>
<dbReference type="PANTHER" id="PTHR15708">
    <property type="entry name" value="ACTIN BUNDLING/MISSING IN METASTASIS-RELATED"/>
    <property type="match status" value="1"/>
</dbReference>
<feature type="region of interest" description="Disordered" evidence="2">
    <location>
        <begin position="389"/>
        <end position="436"/>
    </location>
</feature>
<evidence type="ECO:0000313" key="4">
    <source>
        <dbReference type="EMBL" id="JAP51873.1"/>
    </source>
</evidence>
<feature type="compositionally biased region" description="Basic residues" evidence="2">
    <location>
        <begin position="537"/>
        <end position="547"/>
    </location>
</feature>
<proteinExistence type="predicted"/>
<evidence type="ECO:0000259" key="3">
    <source>
        <dbReference type="PROSITE" id="PS51338"/>
    </source>
</evidence>
<dbReference type="Gene3D" id="1.20.1270.60">
    <property type="entry name" value="Arfaptin homology (AH) domain/BAR domain"/>
    <property type="match status" value="1"/>
</dbReference>
<dbReference type="GO" id="GO:0007009">
    <property type="term" value="P:plasma membrane organization"/>
    <property type="evidence" value="ECO:0007669"/>
    <property type="project" value="InterPro"/>
</dbReference>
<feature type="compositionally biased region" description="Low complexity" evidence="2">
    <location>
        <begin position="1013"/>
        <end position="1023"/>
    </location>
</feature>
<dbReference type="GO" id="GO:0009898">
    <property type="term" value="C:cytoplasmic side of plasma membrane"/>
    <property type="evidence" value="ECO:0007669"/>
    <property type="project" value="TreeGrafter"/>
</dbReference>
<keyword evidence="1" id="KW-0175">Coiled coil</keyword>
<feature type="region of interest" description="Disordered" evidence="2">
    <location>
        <begin position="1005"/>
        <end position="1027"/>
    </location>
</feature>
<feature type="compositionally biased region" description="Basic and acidic residues" evidence="2">
    <location>
        <begin position="477"/>
        <end position="490"/>
    </location>
</feature>
<evidence type="ECO:0000256" key="1">
    <source>
        <dbReference type="SAM" id="Coils"/>
    </source>
</evidence>
<dbReference type="GO" id="GO:0015629">
    <property type="term" value="C:actin cytoskeleton"/>
    <property type="evidence" value="ECO:0007669"/>
    <property type="project" value="TreeGrafter"/>
</dbReference>
<dbReference type="GO" id="GO:0003779">
    <property type="term" value="F:actin binding"/>
    <property type="evidence" value="ECO:0007669"/>
    <property type="project" value="InterPro"/>
</dbReference>
<dbReference type="GO" id="GO:0030031">
    <property type="term" value="P:cell projection assembly"/>
    <property type="evidence" value="ECO:0007669"/>
    <property type="project" value="TreeGrafter"/>
</dbReference>
<organism evidence="4">
    <name type="scientific">Schistocephalus solidus</name>
    <name type="common">Tapeworm</name>
    <dbReference type="NCBI Taxonomy" id="70667"/>
    <lineage>
        <taxon>Eukaryota</taxon>
        <taxon>Metazoa</taxon>
        <taxon>Spiralia</taxon>
        <taxon>Lophotrochozoa</taxon>
        <taxon>Platyhelminthes</taxon>
        <taxon>Cestoda</taxon>
        <taxon>Eucestoda</taxon>
        <taxon>Diphyllobothriidea</taxon>
        <taxon>Diphyllobothriidae</taxon>
        <taxon>Schistocephalus</taxon>
    </lineage>
</organism>
<dbReference type="PANTHER" id="PTHR15708:SF4">
    <property type="entry name" value="FI21477P1-RELATED"/>
    <property type="match status" value="1"/>
</dbReference>
<feature type="compositionally biased region" description="Polar residues" evidence="2">
    <location>
        <begin position="591"/>
        <end position="636"/>
    </location>
</feature>
<feature type="compositionally biased region" description="Low complexity" evidence="2">
    <location>
        <begin position="800"/>
        <end position="814"/>
    </location>
</feature>
<dbReference type="InterPro" id="IPR027267">
    <property type="entry name" value="AH/BAR_dom_sf"/>
</dbReference>